<name>A0AAD5MF26_PARTN</name>
<dbReference type="AlphaFoldDB" id="A0AAD5MF26"/>
<gene>
    <name evidence="1" type="ORF">KIN20_003036</name>
</gene>
<evidence type="ECO:0000313" key="1">
    <source>
        <dbReference type="EMBL" id="KAJ1347871.1"/>
    </source>
</evidence>
<accession>A0AAD5MF26</accession>
<dbReference type="EMBL" id="JAHQIW010000392">
    <property type="protein sequence ID" value="KAJ1347871.1"/>
    <property type="molecule type" value="Genomic_DNA"/>
</dbReference>
<keyword evidence="2" id="KW-1185">Reference proteome</keyword>
<organism evidence="1 2">
    <name type="scientific">Parelaphostrongylus tenuis</name>
    <name type="common">Meningeal worm</name>
    <dbReference type="NCBI Taxonomy" id="148309"/>
    <lineage>
        <taxon>Eukaryota</taxon>
        <taxon>Metazoa</taxon>
        <taxon>Ecdysozoa</taxon>
        <taxon>Nematoda</taxon>
        <taxon>Chromadorea</taxon>
        <taxon>Rhabditida</taxon>
        <taxon>Rhabditina</taxon>
        <taxon>Rhabditomorpha</taxon>
        <taxon>Strongyloidea</taxon>
        <taxon>Metastrongylidae</taxon>
        <taxon>Parelaphostrongylus</taxon>
    </lineage>
</organism>
<proteinExistence type="predicted"/>
<protein>
    <submittedName>
        <fullName evidence="1">Uncharacterized protein</fullName>
    </submittedName>
</protein>
<evidence type="ECO:0000313" key="2">
    <source>
        <dbReference type="Proteomes" id="UP001196413"/>
    </source>
</evidence>
<reference evidence="1" key="1">
    <citation type="submission" date="2021-06" db="EMBL/GenBank/DDBJ databases">
        <title>Parelaphostrongylus tenuis whole genome reference sequence.</title>
        <authorList>
            <person name="Garwood T.J."/>
            <person name="Larsen P.A."/>
            <person name="Fountain-Jones N.M."/>
            <person name="Garbe J.R."/>
            <person name="Macchietto M.G."/>
            <person name="Kania S.A."/>
            <person name="Gerhold R.W."/>
            <person name="Richards J.E."/>
            <person name="Wolf T.M."/>
        </authorList>
    </citation>
    <scope>NUCLEOTIDE SEQUENCE</scope>
    <source>
        <strain evidence="1">MNPRO001-30</strain>
        <tissue evidence="1">Meninges</tissue>
    </source>
</reference>
<sequence>MSWPPDLYNKGRVALVMTIPPKGAMIEVDLPLPFVLVVALRLRLSQGEPSLLEHRSNELIRISFISRKEILR</sequence>
<comment type="caution">
    <text evidence="1">The sequence shown here is derived from an EMBL/GenBank/DDBJ whole genome shotgun (WGS) entry which is preliminary data.</text>
</comment>
<dbReference type="Proteomes" id="UP001196413">
    <property type="component" value="Unassembled WGS sequence"/>
</dbReference>